<accession>A0AC59Z7H7</accession>
<protein>
    <submittedName>
        <fullName evidence="1">Uncharacterized protein</fullName>
    </submittedName>
</protein>
<evidence type="ECO:0000313" key="1">
    <source>
        <dbReference type="EMBL" id="CAN0281148.1"/>
    </source>
</evidence>
<reference evidence="1" key="1">
    <citation type="submission" date="2023-05" db="EMBL/GenBank/DDBJ databases">
        <authorList>
            <consortium name="ELIXIR-Norway"/>
        </authorList>
    </citation>
    <scope>NUCLEOTIDE SEQUENCE</scope>
</reference>
<organism evidence="1 2">
    <name type="scientific">Rangifer tarandus platyrhynchus</name>
    <name type="common">Svalbard reindeer</name>
    <dbReference type="NCBI Taxonomy" id="3082113"/>
    <lineage>
        <taxon>Eukaryota</taxon>
        <taxon>Metazoa</taxon>
        <taxon>Chordata</taxon>
        <taxon>Craniata</taxon>
        <taxon>Vertebrata</taxon>
        <taxon>Euteleostomi</taxon>
        <taxon>Mammalia</taxon>
        <taxon>Eutheria</taxon>
        <taxon>Laurasiatheria</taxon>
        <taxon>Artiodactyla</taxon>
        <taxon>Ruminantia</taxon>
        <taxon>Pecora</taxon>
        <taxon>Cervidae</taxon>
        <taxon>Odocoileinae</taxon>
        <taxon>Rangifer</taxon>
    </lineage>
</organism>
<gene>
    <name evidence="1" type="ORF">MRATA1EN22A_LOCUS14854</name>
</gene>
<sequence>MEVRSPQRKEHSPLHVRVDSCPRPQTLFSSTTQDGKAGPCVLSNQDTSRRPQGTCEVSTFAISAPKGPGRFTGTSGRPRPSWTFLLEGRIFTIWFWPCSMQDLIPNQG</sequence>
<dbReference type="Proteomes" id="UP001162501">
    <property type="component" value="Chromosome 25"/>
</dbReference>
<reference evidence="1" key="2">
    <citation type="submission" date="2025-03" db="EMBL/GenBank/DDBJ databases">
        <authorList>
            <consortium name="ELIXIR-Norway"/>
            <consortium name="Elixir Norway"/>
        </authorList>
    </citation>
    <scope>NUCLEOTIDE SEQUENCE</scope>
</reference>
<dbReference type="EMBL" id="OX596109">
    <property type="protein sequence ID" value="CAN0281148.1"/>
    <property type="molecule type" value="Genomic_DNA"/>
</dbReference>
<name>A0AC59Z7H7_RANTA</name>
<evidence type="ECO:0000313" key="2">
    <source>
        <dbReference type="Proteomes" id="UP001162501"/>
    </source>
</evidence>
<proteinExistence type="predicted"/>